<evidence type="ECO:0000313" key="2">
    <source>
        <dbReference type="Proteomes" id="UP000250235"/>
    </source>
</evidence>
<evidence type="ECO:0000313" key="1">
    <source>
        <dbReference type="EMBL" id="KZV44307.1"/>
    </source>
</evidence>
<dbReference type="AlphaFoldDB" id="A0A2Z7CEL7"/>
<dbReference type="EMBL" id="KQ997072">
    <property type="protein sequence ID" value="KZV44307.1"/>
    <property type="molecule type" value="Genomic_DNA"/>
</dbReference>
<sequence>MTSKIRMQAHLAAQDDDRWFVITDGPIKIMKTNTVVTISSGAPQWVDNPRHEFDWTVKMRIRPPDFKTSICDVKYHVSLALSMIPRGSWGDVSRRFTMVKWVDQKICFLIDNEL</sequence>
<keyword evidence="2" id="KW-1185">Reference proteome</keyword>
<dbReference type="Proteomes" id="UP000250235">
    <property type="component" value="Unassembled WGS sequence"/>
</dbReference>
<reference evidence="1 2" key="1">
    <citation type="journal article" date="2015" name="Proc. Natl. Acad. Sci. U.S.A.">
        <title>The resurrection genome of Boea hygrometrica: A blueprint for survival of dehydration.</title>
        <authorList>
            <person name="Xiao L."/>
            <person name="Yang G."/>
            <person name="Zhang L."/>
            <person name="Yang X."/>
            <person name="Zhao S."/>
            <person name="Ji Z."/>
            <person name="Zhou Q."/>
            <person name="Hu M."/>
            <person name="Wang Y."/>
            <person name="Chen M."/>
            <person name="Xu Y."/>
            <person name="Jin H."/>
            <person name="Xiao X."/>
            <person name="Hu G."/>
            <person name="Bao F."/>
            <person name="Hu Y."/>
            <person name="Wan P."/>
            <person name="Li L."/>
            <person name="Deng X."/>
            <person name="Kuang T."/>
            <person name="Xiang C."/>
            <person name="Zhu J.K."/>
            <person name="Oliver M.J."/>
            <person name="He Y."/>
        </authorList>
    </citation>
    <scope>NUCLEOTIDE SEQUENCE [LARGE SCALE GENOMIC DNA]</scope>
    <source>
        <strain evidence="2">cv. XS01</strain>
    </source>
</reference>
<gene>
    <name evidence="1" type="ORF">F511_41928</name>
</gene>
<organism evidence="1 2">
    <name type="scientific">Dorcoceras hygrometricum</name>
    <dbReference type="NCBI Taxonomy" id="472368"/>
    <lineage>
        <taxon>Eukaryota</taxon>
        <taxon>Viridiplantae</taxon>
        <taxon>Streptophyta</taxon>
        <taxon>Embryophyta</taxon>
        <taxon>Tracheophyta</taxon>
        <taxon>Spermatophyta</taxon>
        <taxon>Magnoliopsida</taxon>
        <taxon>eudicotyledons</taxon>
        <taxon>Gunneridae</taxon>
        <taxon>Pentapetalae</taxon>
        <taxon>asterids</taxon>
        <taxon>lamiids</taxon>
        <taxon>Lamiales</taxon>
        <taxon>Gesneriaceae</taxon>
        <taxon>Didymocarpoideae</taxon>
        <taxon>Trichosporeae</taxon>
        <taxon>Loxocarpinae</taxon>
        <taxon>Dorcoceras</taxon>
    </lineage>
</organism>
<proteinExistence type="predicted"/>
<protein>
    <submittedName>
        <fullName evidence="1">Expansin 1 family protein</fullName>
    </submittedName>
</protein>
<accession>A0A2Z7CEL7</accession>
<name>A0A2Z7CEL7_9LAMI</name>